<dbReference type="InterPro" id="IPR013536">
    <property type="entry name" value="WLM_dom"/>
</dbReference>
<accession>A0AAU7YP24</accession>
<protein>
    <recommendedName>
        <fullName evidence="1">WLM domain-containing protein</fullName>
    </recommendedName>
</protein>
<evidence type="ECO:0000259" key="1">
    <source>
        <dbReference type="Pfam" id="PF08325"/>
    </source>
</evidence>
<feature type="domain" description="WLM" evidence="1">
    <location>
        <begin position="65"/>
        <end position="123"/>
    </location>
</feature>
<organism evidence="2">
    <name type="scientific">Micromonas commoda virus</name>
    <dbReference type="NCBI Taxonomy" id="3057169"/>
    <lineage>
        <taxon>Viruses</taxon>
        <taxon>Varidnaviria</taxon>
        <taxon>Bamfordvirae</taxon>
        <taxon>Nucleocytoviricota</taxon>
        <taxon>Megaviricetes</taxon>
        <taxon>Algavirales</taxon>
        <taxon>Phycodnaviridae</taxon>
    </lineage>
</organism>
<sequence length="142" mass="16456">MIIAALIAINILLWYTNRKEPVLEEVKERYRTLREHLKKTDEPKFRVLHDEIPIVAYKGSLMRGVGYNTNKGQEIGLCIDGEVNHVFHVLLHELAHCTVDEYSHSDNFWDNYEELRNEAITIGVYDNIGTLTPFCGKQIVDK</sequence>
<name>A0AAU7YP24_9PHYC</name>
<proteinExistence type="predicted"/>
<dbReference type="EMBL" id="PP911589">
    <property type="protein sequence ID" value="XCA47478.1"/>
    <property type="molecule type" value="Genomic_DNA"/>
</dbReference>
<dbReference type="Pfam" id="PF08325">
    <property type="entry name" value="WLM"/>
    <property type="match status" value="1"/>
</dbReference>
<evidence type="ECO:0000313" key="2">
    <source>
        <dbReference type="EMBL" id="XCA47478.1"/>
    </source>
</evidence>
<reference evidence="2" key="1">
    <citation type="submission" date="2024-06" db="EMBL/GenBank/DDBJ databases">
        <title>Evidence of context-dependent and transient costs of resisting viral infection in isolates of the marine microalga Micromonas sp. (class Mamiellophyceae).</title>
        <authorList>
            <person name="Bedi de Silva A."/>
            <person name="Schvarcz C.R."/>
            <person name="Steward G.R."/>
            <person name="Edwards K.F."/>
        </authorList>
    </citation>
    <scope>NUCLEOTIDE SEQUENCE</scope>
    <source>
        <strain evidence="2">McV-KB2</strain>
    </source>
</reference>